<feature type="domain" description="2EXR" evidence="1">
    <location>
        <begin position="4"/>
        <end position="78"/>
    </location>
</feature>
<protein>
    <recommendedName>
        <fullName evidence="1">2EXR domain-containing protein</fullName>
    </recommendedName>
</protein>
<evidence type="ECO:0000313" key="2">
    <source>
        <dbReference type="EMBL" id="KAK3346575.1"/>
    </source>
</evidence>
<dbReference type="Proteomes" id="UP001275084">
    <property type="component" value="Unassembled WGS sequence"/>
</dbReference>
<proteinExistence type="predicted"/>
<reference evidence="2" key="2">
    <citation type="submission" date="2023-06" db="EMBL/GenBank/DDBJ databases">
        <authorList>
            <consortium name="Lawrence Berkeley National Laboratory"/>
            <person name="Haridas S."/>
            <person name="Hensen N."/>
            <person name="Bonometti L."/>
            <person name="Westerberg I."/>
            <person name="Brannstrom I.O."/>
            <person name="Guillou S."/>
            <person name="Cros-Aarteil S."/>
            <person name="Calhoun S."/>
            <person name="Kuo A."/>
            <person name="Mondo S."/>
            <person name="Pangilinan J."/>
            <person name="Riley R."/>
            <person name="Labutti K."/>
            <person name="Andreopoulos B."/>
            <person name="Lipzen A."/>
            <person name="Chen C."/>
            <person name="Yanf M."/>
            <person name="Daum C."/>
            <person name="Ng V."/>
            <person name="Clum A."/>
            <person name="Steindorff A."/>
            <person name="Ohm R."/>
            <person name="Martin F."/>
            <person name="Silar P."/>
            <person name="Natvig D."/>
            <person name="Lalanne C."/>
            <person name="Gautier V."/>
            <person name="Ament-Velasquez S.L."/>
            <person name="Kruys A."/>
            <person name="Hutchinson M.I."/>
            <person name="Powell A.J."/>
            <person name="Barry K."/>
            <person name="Miller A.N."/>
            <person name="Grigoriev I.V."/>
            <person name="Debuchy R."/>
            <person name="Gladieux P."/>
            <person name="Thoren M.H."/>
            <person name="Johannesson H."/>
        </authorList>
    </citation>
    <scope>NUCLEOTIDE SEQUENCE</scope>
    <source>
        <strain evidence="2">CBS 955.72</strain>
    </source>
</reference>
<evidence type="ECO:0000313" key="3">
    <source>
        <dbReference type="Proteomes" id="UP001275084"/>
    </source>
</evidence>
<reference evidence="2" key="1">
    <citation type="journal article" date="2023" name="Mol. Phylogenet. Evol.">
        <title>Genome-scale phylogeny and comparative genomics of the fungal order Sordariales.</title>
        <authorList>
            <person name="Hensen N."/>
            <person name="Bonometti L."/>
            <person name="Westerberg I."/>
            <person name="Brannstrom I.O."/>
            <person name="Guillou S."/>
            <person name="Cros-Aarteil S."/>
            <person name="Calhoun S."/>
            <person name="Haridas S."/>
            <person name="Kuo A."/>
            <person name="Mondo S."/>
            <person name="Pangilinan J."/>
            <person name="Riley R."/>
            <person name="LaButti K."/>
            <person name="Andreopoulos B."/>
            <person name="Lipzen A."/>
            <person name="Chen C."/>
            <person name="Yan M."/>
            <person name="Daum C."/>
            <person name="Ng V."/>
            <person name="Clum A."/>
            <person name="Steindorff A."/>
            <person name="Ohm R.A."/>
            <person name="Martin F."/>
            <person name="Silar P."/>
            <person name="Natvig D.O."/>
            <person name="Lalanne C."/>
            <person name="Gautier V."/>
            <person name="Ament-Velasquez S.L."/>
            <person name="Kruys A."/>
            <person name="Hutchinson M.I."/>
            <person name="Powell A.J."/>
            <person name="Barry K."/>
            <person name="Miller A.N."/>
            <person name="Grigoriev I.V."/>
            <person name="Debuchy R."/>
            <person name="Gladieux P."/>
            <person name="Hiltunen Thoren M."/>
            <person name="Johannesson H."/>
        </authorList>
    </citation>
    <scope>NUCLEOTIDE SEQUENCE</scope>
    <source>
        <strain evidence="2">CBS 955.72</strain>
    </source>
</reference>
<comment type="caution">
    <text evidence="2">The sequence shown here is derived from an EMBL/GenBank/DDBJ whole genome shotgun (WGS) entry which is preliminary data.</text>
</comment>
<evidence type="ECO:0000259" key="1">
    <source>
        <dbReference type="Pfam" id="PF20150"/>
    </source>
</evidence>
<sequence length="89" mass="10010">MTAFPYFAAMPGKLQNLIWDFTASPSTPTVHFLHKTKPHYGQWLDWDMPLHPSRQSAALNLVHLSLTCRAARAAVLRRNRAASGAIILR</sequence>
<name>A0AAJ0HC25_9PEZI</name>
<dbReference type="Pfam" id="PF20150">
    <property type="entry name" value="2EXR"/>
    <property type="match status" value="1"/>
</dbReference>
<keyword evidence="3" id="KW-1185">Reference proteome</keyword>
<organism evidence="2 3">
    <name type="scientific">Lasiosphaeria hispida</name>
    <dbReference type="NCBI Taxonomy" id="260671"/>
    <lineage>
        <taxon>Eukaryota</taxon>
        <taxon>Fungi</taxon>
        <taxon>Dikarya</taxon>
        <taxon>Ascomycota</taxon>
        <taxon>Pezizomycotina</taxon>
        <taxon>Sordariomycetes</taxon>
        <taxon>Sordariomycetidae</taxon>
        <taxon>Sordariales</taxon>
        <taxon>Lasiosphaeriaceae</taxon>
        <taxon>Lasiosphaeria</taxon>
    </lineage>
</organism>
<dbReference type="AlphaFoldDB" id="A0AAJ0HC25"/>
<dbReference type="EMBL" id="JAUIQD010000006">
    <property type="protein sequence ID" value="KAK3346575.1"/>
    <property type="molecule type" value="Genomic_DNA"/>
</dbReference>
<dbReference type="InterPro" id="IPR045518">
    <property type="entry name" value="2EXR"/>
</dbReference>
<accession>A0AAJ0HC25</accession>
<gene>
    <name evidence="2" type="ORF">B0T25DRAFT_281037</name>
</gene>